<gene>
    <name evidence="2" type="ORF">EXIGLDRAFT_737611</name>
</gene>
<dbReference type="InParanoid" id="A0A166MWB2"/>
<dbReference type="AlphaFoldDB" id="A0A166MWB2"/>
<name>A0A166MWB2_EXIGL</name>
<accession>A0A166MWB2</accession>
<dbReference type="OrthoDB" id="2606310at2759"/>
<reference evidence="2 3" key="1">
    <citation type="journal article" date="2016" name="Mol. Biol. Evol.">
        <title>Comparative Genomics of Early-Diverging Mushroom-Forming Fungi Provides Insights into the Origins of Lignocellulose Decay Capabilities.</title>
        <authorList>
            <person name="Nagy L.G."/>
            <person name="Riley R."/>
            <person name="Tritt A."/>
            <person name="Adam C."/>
            <person name="Daum C."/>
            <person name="Floudas D."/>
            <person name="Sun H."/>
            <person name="Yadav J.S."/>
            <person name="Pangilinan J."/>
            <person name="Larsson K.H."/>
            <person name="Matsuura K."/>
            <person name="Barry K."/>
            <person name="Labutti K."/>
            <person name="Kuo R."/>
            <person name="Ohm R.A."/>
            <person name="Bhattacharya S.S."/>
            <person name="Shirouzu T."/>
            <person name="Yoshinaga Y."/>
            <person name="Martin F.M."/>
            <person name="Grigoriev I.V."/>
            <person name="Hibbett D.S."/>
        </authorList>
    </citation>
    <scope>NUCLEOTIDE SEQUENCE [LARGE SCALE GENOMIC DNA]</scope>
    <source>
        <strain evidence="2 3">HHB12029</strain>
    </source>
</reference>
<feature type="chain" id="PRO_5007877526" description="F-box domain-containing protein" evidence="1">
    <location>
        <begin position="27"/>
        <end position="307"/>
    </location>
</feature>
<dbReference type="Proteomes" id="UP000077266">
    <property type="component" value="Unassembled WGS sequence"/>
</dbReference>
<evidence type="ECO:0000313" key="2">
    <source>
        <dbReference type="EMBL" id="KZV78484.1"/>
    </source>
</evidence>
<sequence>MSPPGPPWHELPVEIVLAIFAAAAHAALRDNVPWITRLSLVSRVVYDTVTPILYETMVITGNNTPLVRSVTEDARRMAFVRKLCIVAPAGADPWVSARTADFVRAFRHVDELDVPRWQDLISPSNSFRPRRLNMHDSTLARFSPPKLPELSAGLTHLLVAYPFYSKSSERRDTVRRRARFGLTMATVEDLEQDALNAMPALTHLALDMMRTSPPSDEEFNEDHLRTVLARLLKKAESATGGRIEVLALRVGGVMLSQWGIIAHVVTTMQDPRVRVWCDGRRGDPLALRAMDIRTGRDVWTEARKLHK</sequence>
<organism evidence="2 3">
    <name type="scientific">Exidia glandulosa HHB12029</name>
    <dbReference type="NCBI Taxonomy" id="1314781"/>
    <lineage>
        <taxon>Eukaryota</taxon>
        <taxon>Fungi</taxon>
        <taxon>Dikarya</taxon>
        <taxon>Basidiomycota</taxon>
        <taxon>Agaricomycotina</taxon>
        <taxon>Agaricomycetes</taxon>
        <taxon>Auriculariales</taxon>
        <taxon>Exidiaceae</taxon>
        <taxon>Exidia</taxon>
    </lineage>
</organism>
<evidence type="ECO:0008006" key="4">
    <source>
        <dbReference type="Google" id="ProtNLM"/>
    </source>
</evidence>
<evidence type="ECO:0000313" key="3">
    <source>
        <dbReference type="Proteomes" id="UP000077266"/>
    </source>
</evidence>
<feature type="signal peptide" evidence="1">
    <location>
        <begin position="1"/>
        <end position="26"/>
    </location>
</feature>
<proteinExistence type="predicted"/>
<protein>
    <recommendedName>
        <fullName evidence="4">F-box domain-containing protein</fullName>
    </recommendedName>
</protein>
<dbReference type="EMBL" id="KV426878">
    <property type="protein sequence ID" value="KZV78484.1"/>
    <property type="molecule type" value="Genomic_DNA"/>
</dbReference>
<evidence type="ECO:0000256" key="1">
    <source>
        <dbReference type="SAM" id="SignalP"/>
    </source>
</evidence>
<keyword evidence="1" id="KW-0732">Signal</keyword>
<keyword evidence="3" id="KW-1185">Reference proteome</keyword>